<evidence type="ECO:0000313" key="3">
    <source>
        <dbReference type="Proteomes" id="UP000216991"/>
    </source>
</evidence>
<dbReference type="EMBL" id="NOXT01000080">
    <property type="protein sequence ID" value="OYQ32203.1"/>
    <property type="molecule type" value="Genomic_DNA"/>
</dbReference>
<comment type="caution">
    <text evidence="2">The sequence shown here is derived from an EMBL/GenBank/DDBJ whole genome shotgun (WGS) entry which is preliminary data.</text>
</comment>
<keyword evidence="3" id="KW-1185">Reference proteome</keyword>
<feature type="transmembrane region" description="Helical" evidence="1">
    <location>
        <begin position="12"/>
        <end position="30"/>
    </location>
</feature>
<protein>
    <submittedName>
        <fullName evidence="2">Uncharacterized protein</fullName>
    </submittedName>
</protein>
<accession>A0A255YSM8</accession>
<organism evidence="2 3">
    <name type="scientific">Sandarakinorhabdus cyanobacteriorum</name>
    <dbReference type="NCBI Taxonomy" id="1981098"/>
    <lineage>
        <taxon>Bacteria</taxon>
        <taxon>Pseudomonadati</taxon>
        <taxon>Pseudomonadota</taxon>
        <taxon>Alphaproteobacteria</taxon>
        <taxon>Sphingomonadales</taxon>
        <taxon>Sphingosinicellaceae</taxon>
        <taxon>Sandarakinorhabdus</taxon>
    </lineage>
</organism>
<keyword evidence="1" id="KW-1133">Transmembrane helix</keyword>
<evidence type="ECO:0000313" key="2">
    <source>
        <dbReference type="EMBL" id="OYQ32203.1"/>
    </source>
</evidence>
<name>A0A255YSM8_9SPHN</name>
<sequence length="162" mass="16834">MEVPTLLSCRAFSGLAVITIGGLATLVAAGGGDPTPSAGCAITGIAGASSSQSAAAFLVRRMITPLGRQAPMAGLVPVSTRMPKLGKQNIAMMNTAAKTNGAAGFPAAPHCHPVAKGRCLVSARPDLDRGHQRFCANDEAMRHWITSFQLVEQGPQCQRKWP</sequence>
<proteinExistence type="predicted"/>
<reference evidence="2 3" key="1">
    <citation type="submission" date="2017-07" db="EMBL/GenBank/DDBJ databases">
        <title>Sandarakinorhabdus cyanobacteriorum sp. nov., a novel bacterium isolated from cyanobacterial aggregates in a eutrophic lake.</title>
        <authorList>
            <person name="Cai H."/>
        </authorList>
    </citation>
    <scope>NUCLEOTIDE SEQUENCE [LARGE SCALE GENOMIC DNA]</scope>
    <source>
        <strain evidence="2 3">TH057</strain>
    </source>
</reference>
<keyword evidence="1" id="KW-0812">Transmembrane</keyword>
<dbReference type="Proteomes" id="UP000216991">
    <property type="component" value="Unassembled WGS sequence"/>
</dbReference>
<keyword evidence="1" id="KW-0472">Membrane</keyword>
<gene>
    <name evidence="2" type="ORF">CHU93_03615</name>
</gene>
<evidence type="ECO:0000256" key="1">
    <source>
        <dbReference type="SAM" id="Phobius"/>
    </source>
</evidence>
<dbReference type="AlphaFoldDB" id="A0A255YSM8"/>